<dbReference type="AlphaFoldDB" id="A0A364Y2E5"/>
<organism evidence="1 2">
    <name type="scientific">Pseudochryseolinea flava</name>
    <dbReference type="NCBI Taxonomy" id="2059302"/>
    <lineage>
        <taxon>Bacteria</taxon>
        <taxon>Pseudomonadati</taxon>
        <taxon>Bacteroidota</taxon>
        <taxon>Cytophagia</taxon>
        <taxon>Cytophagales</taxon>
        <taxon>Fulvivirgaceae</taxon>
        <taxon>Pseudochryseolinea</taxon>
    </lineage>
</organism>
<protein>
    <submittedName>
        <fullName evidence="1">Uncharacterized protein</fullName>
    </submittedName>
</protein>
<proteinExistence type="predicted"/>
<dbReference type="OrthoDB" id="1467542at2"/>
<gene>
    <name evidence="1" type="ORF">DQQ10_17810</name>
</gene>
<name>A0A364Y2E5_9BACT</name>
<dbReference type="EMBL" id="QMFY01000009">
    <property type="protein sequence ID" value="RAV99935.1"/>
    <property type="molecule type" value="Genomic_DNA"/>
</dbReference>
<reference evidence="1 2" key="1">
    <citation type="submission" date="2018-06" db="EMBL/GenBank/DDBJ databases">
        <title>Chryseolinea flavus sp. nov., a member of the phylum Bacteroidetes isolated from soil.</title>
        <authorList>
            <person name="Li Y."/>
            <person name="Wang J."/>
        </authorList>
    </citation>
    <scope>NUCLEOTIDE SEQUENCE [LARGE SCALE GENOMIC DNA]</scope>
    <source>
        <strain evidence="1 2">SDU1-6</strain>
    </source>
</reference>
<dbReference type="RefSeq" id="WP_112748281.1">
    <property type="nucleotide sequence ID" value="NZ_QMFY01000009.1"/>
</dbReference>
<accession>A0A364Y2E5</accession>
<evidence type="ECO:0000313" key="1">
    <source>
        <dbReference type="EMBL" id="RAV99935.1"/>
    </source>
</evidence>
<dbReference type="Proteomes" id="UP000251889">
    <property type="component" value="Unassembled WGS sequence"/>
</dbReference>
<evidence type="ECO:0000313" key="2">
    <source>
        <dbReference type="Proteomes" id="UP000251889"/>
    </source>
</evidence>
<keyword evidence="2" id="KW-1185">Reference proteome</keyword>
<sequence length="138" mass="15877">MILETTSDMHVEAARIQQEIKDYLGLRTADLVFEYTTIDGKVKLDLITINPRHNQAFLFHSETGSDKVESLNKMLRYVQNYKEKENSYTIQWVVKGGDAELNTSYFRAGNIMDALQKLYYGRDMNTITVFSVVLNPVS</sequence>
<comment type="caution">
    <text evidence="1">The sequence shown here is derived from an EMBL/GenBank/DDBJ whole genome shotgun (WGS) entry which is preliminary data.</text>
</comment>